<keyword evidence="2" id="KW-1185">Reference proteome</keyword>
<gene>
    <name evidence="1" type="ordered locus">CHY_0744</name>
</gene>
<dbReference type="AlphaFoldDB" id="Q3AE36"/>
<organism evidence="1 2">
    <name type="scientific">Carboxydothermus hydrogenoformans (strain ATCC BAA-161 / DSM 6008 / Z-2901)</name>
    <dbReference type="NCBI Taxonomy" id="246194"/>
    <lineage>
        <taxon>Bacteria</taxon>
        <taxon>Bacillati</taxon>
        <taxon>Bacillota</taxon>
        <taxon>Clostridia</taxon>
        <taxon>Thermoanaerobacterales</taxon>
        <taxon>Thermoanaerobacteraceae</taxon>
        <taxon>Carboxydothermus</taxon>
    </lineage>
</organism>
<dbReference type="EMBL" id="CP000141">
    <property type="protein sequence ID" value="ABB13816.1"/>
    <property type="molecule type" value="Genomic_DNA"/>
</dbReference>
<dbReference type="KEGG" id="chy:CHY_0744"/>
<sequence>MGCGVFKVYSYLLGPYLRFRQKKQKPFYFKA</sequence>
<evidence type="ECO:0000313" key="1">
    <source>
        <dbReference type="EMBL" id="ABB13816.1"/>
    </source>
</evidence>
<dbReference type="HOGENOM" id="CLU_3395699_0_0_9"/>
<accession>Q3AE36</accession>
<proteinExistence type="predicted"/>
<evidence type="ECO:0000313" key="2">
    <source>
        <dbReference type="Proteomes" id="UP000002706"/>
    </source>
</evidence>
<dbReference type="InParanoid" id="Q3AE36"/>
<protein>
    <submittedName>
        <fullName evidence="1">Uncharacterized protein</fullName>
    </submittedName>
</protein>
<dbReference type="STRING" id="246194.CHY_0744"/>
<name>Q3AE36_CARHZ</name>
<reference evidence="1 2" key="1">
    <citation type="journal article" date="2005" name="PLoS Genet.">
        <title>Life in hot carbon monoxide: the complete genome sequence of Carboxydothermus hydrogenoformans Z-2901.</title>
        <authorList>
            <person name="Wu M."/>
            <person name="Ren Q."/>
            <person name="Durkin A.S."/>
            <person name="Daugherty S.C."/>
            <person name="Brinkac L.M."/>
            <person name="Dodson R.J."/>
            <person name="Madupu R."/>
            <person name="Sullivan S.A."/>
            <person name="Kolonay J.F."/>
            <person name="Haft D.H."/>
            <person name="Nelson W.C."/>
            <person name="Tallon L.J."/>
            <person name="Jones K.M."/>
            <person name="Ulrich L.E."/>
            <person name="Gonzalez J.M."/>
            <person name="Zhulin I.B."/>
            <person name="Robb F.T."/>
            <person name="Eisen J.A."/>
        </authorList>
    </citation>
    <scope>NUCLEOTIDE SEQUENCE [LARGE SCALE GENOMIC DNA]</scope>
    <source>
        <strain evidence="2">ATCC BAA-161 / DSM 6008 / Z-2901</strain>
    </source>
</reference>
<dbReference type="Proteomes" id="UP000002706">
    <property type="component" value="Chromosome"/>
</dbReference>